<keyword evidence="2" id="KW-1185">Reference proteome</keyword>
<dbReference type="EMBL" id="JANPWB010000001">
    <property type="protein sequence ID" value="KAJ1217052.1"/>
    <property type="molecule type" value="Genomic_DNA"/>
</dbReference>
<dbReference type="AlphaFoldDB" id="A0AAV7WWI4"/>
<dbReference type="Proteomes" id="UP001066276">
    <property type="component" value="Chromosome 1_1"/>
</dbReference>
<accession>A0AAV7WWI4</accession>
<name>A0AAV7WWI4_PLEWA</name>
<protein>
    <submittedName>
        <fullName evidence="1">Uncharacterized protein</fullName>
    </submittedName>
</protein>
<organism evidence="1 2">
    <name type="scientific">Pleurodeles waltl</name>
    <name type="common">Iberian ribbed newt</name>
    <dbReference type="NCBI Taxonomy" id="8319"/>
    <lineage>
        <taxon>Eukaryota</taxon>
        <taxon>Metazoa</taxon>
        <taxon>Chordata</taxon>
        <taxon>Craniata</taxon>
        <taxon>Vertebrata</taxon>
        <taxon>Euteleostomi</taxon>
        <taxon>Amphibia</taxon>
        <taxon>Batrachia</taxon>
        <taxon>Caudata</taxon>
        <taxon>Salamandroidea</taxon>
        <taxon>Salamandridae</taxon>
        <taxon>Pleurodelinae</taxon>
        <taxon>Pleurodeles</taxon>
    </lineage>
</organism>
<evidence type="ECO:0000313" key="1">
    <source>
        <dbReference type="EMBL" id="KAJ1217052.1"/>
    </source>
</evidence>
<gene>
    <name evidence="1" type="ORF">NDU88_004647</name>
</gene>
<comment type="caution">
    <text evidence="1">The sequence shown here is derived from an EMBL/GenBank/DDBJ whole genome shotgun (WGS) entry which is preliminary data.</text>
</comment>
<proteinExistence type="predicted"/>
<evidence type="ECO:0000313" key="2">
    <source>
        <dbReference type="Proteomes" id="UP001066276"/>
    </source>
</evidence>
<reference evidence="1" key="1">
    <citation type="journal article" date="2022" name="bioRxiv">
        <title>Sequencing and chromosome-scale assembly of the giantPleurodeles waltlgenome.</title>
        <authorList>
            <person name="Brown T."/>
            <person name="Elewa A."/>
            <person name="Iarovenko S."/>
            <person name="Subramanian E."/>
            <person name="Araus A.J."/>
            <person name="Petzold A."/>
            <person name="Susuki M."/>
            <person name="Suzuki K.-i.T."/>
            <person name="Hayashi T."/>
            <person name="Toyoda A."/>
            <person name="Oliveira C."/>
            <person name="Osipova E."/>
            <person name="Leigh N.D."/>
            <person name="Simon A."/>
            <person name="Yun M.H."/>
        </authorList>
    </citation>
    <scope>NUCLEOTIDE SEQUENCE</scope>
    <source>
        <strain evidence="1">20211129_DDA</strain>
        <tissue evidence="1">Liver</tissue>
    </source>
</reference>
<sequence>METLARRLRNNPEFQDIMFEGVQHFTSLYAGEKGDLGPPNFKYYYLAMQLKWPARWLAGRLPDDLGLPSVDHAQQVARGAILPRDGNPQEAGSLLRVAHTSFYRSLLLMQTVTISPRDLYVFYQTL</sequence>